<protein>
    <submittedName>
        <fullName evidence="1">DUF4176 domain-containing protein</fullName>
    </submittedName>
</protein>
<dbReference type="Proteomes" id="UP000664495">
    <property type="component" value="Unassembled WGS sequence"/>
</dbReference>
<keyword evidence="2" id="KW-1185">Reference proteome</keyword>
<name>A0ABS3HBX6_9ENTE</name>
<organism evidence="1 2">
    <name type="scientific">Candidatus Enterococcus murrayae</name>
    <dbReference type="NCBI Taxonomy" id="2815321"/>
    <lineage>
        <taxon>Bacteria</taxon>
        <taxon>Bacillati</taxon>
        <taxon>Bacillota</taxon>
        <taxon>Bacilli</taxon>
        <taxon>Lactobacillales</taxon>
        <taxon>Enterococcaceae</taxon>
        <taxon>Enterococcus</taxon>
    </lineage>
</organism>
<evidence type="ECO:0000313" key="2">
    <source>
        <dbReference type="Proteomes" id="UP000664495"/>
    </source>
</evidence>
<comment type="caution">
    <text evidence="1">The sequence shown here is derived from an EMBL/GenBank/DDBJ whole genome shotgun (WGS) entry which is preliminary data.</text>
</comment>
<dbReference type="EMBL" id="JAFLVR010000004">
    <property type="protein sequence ID" value="MBO0450955.1"/>
    <property type="molecule type" value="Genomic_DNA"/>
</dbReference>
<reference evidence="1 2" key="1">
    <citation type="submission" date="2021-03" db="EMBL/GenBank/DDBJ databases">
        <title>Enterococcal diversity collection.</title>
        <authorList>
            <person name="Gilmore M.S."/>
            <person name="Schwartzman J."/>
            <person name="Van Tyne D."/>
            <person name="Martin M."/>
            <person name="Earl A.M."/>
            <person name="Manson A.L."/>
            <person name="Straub T."/>
            <person name="Salamzade R."/>
            <person name="Saavedra J."/>
            <person name="Lebreton F."/>
            <person name="Prichula J."/>
            <person name="Schaufler K."/>
            <person name="Gaca A."/>
            <person name="Sgardioli B."/>
            <person name="Wagenaar J."/>
            <person name="Strong T."/>
        </authorList>
    </citation>
    <scope>NUCLEOTIDE SEQUENCE [LARGE SCALE GENOMIC DNA]</scope>
    <source>
        <strain evidence="1 2">MJM16</strain>
    </source>
</reference>
<dbReference type="Pfam" id="PF13780">
    <property type="entry name" value="DUF4176"/>
    <property type="match status" value="1"/>
</dbReference>
<gene>
    <name evidence="1" type="ORF">JZO85_01660</name>
</gene>
<dbReference type="RefSeq" id="WP_207106767.1">
    <property type="nucleotide sequence ID" value="NZ_JAFLVR010000004.1"/>
</dbReference>
<accession>A0ABS3HBX6</accession>
<proteinExistence type="predicted"/>
<dbReference type="InterPro" id="IPR025233">
    <property type="entry name" value="DUF4176"/>
</dbReference>
<sequence length="99" mass="11640">MEIYPIGTVVTLIDGEQQLMITSRFPLYENQGNSGYFDYAGCIFPQGQINENNYFFNEEDIKIVHFEGYKSEEEIKLRKDLMKQVPLIRYPKLSVNDTY</sequence>
<evidence type="ECO:0000313" key="1">
    <source>
        <dbReference type="EMBL" id="MBO0450955.1"/>
    </source>
</evidence>